<dbReference type="Gene3D" id="3.40.50.300">
    <property type="entry name" value="P-loop containing nucleotide triphosphate hydrolases"/>
    <property type="match status" value="1"/>
</dbReference>
<dbReference type="InterPro" id="IPR027417">
    <property type="entry name" value="P-loop_NTPase"/>
</dbReference>
<feature type="non-terminal residue" evidence="1">
    <location>
        <position position="62"/>
    </location>
</feature>
<evidence type="ECO:0000313" key="1">
    <source>
        <dbReference type="EMBL" id="SVA53465.1"/>
    </source>
</evidence>
<sequence length="62" mass="7156">MITNLIKKIFPDNNEKFINKNSHLLIKINEQESKLINLSDEELSEYSQQLLSSSNTSTNEES</sequence>
<name>A0A381WLV9_9ZZZZ</name>
<accession>A0A381WLV9</accession>
<proteinExistence type="predicted"/>
<reference evidence="1" key="1">
    <citation type="submission" date="2018-05" db="EMBL/GenBank/DDBJ databases">
        <authorList>
            <person name="Lanie J.A."/>
            <person name="Ng W.-L."/>
            <person name="Kazmierczak K.M."/>
            <person name="Andrzejewski T.M."/>
            <person name="Davidsen T.M."/>
            <person name="Wayne K.J."/>
            <person name="Tettelin H."/>
            <person name="Glass J.I."/>
            <person name="Rusch D."/>
            <person name="Podicherti R."/>
            <person name="Tsui H.-C.T."/>
            <person name="Winkler M.E."/>
        </authorList>
    </citation>
    <scope>NUCLEOTIDE SEQUENCE</scope>
</reference>
<dbReference type="EMBL" id="UINC01012216">
    <property type="protein sequence ID" value="SVA53465.1"/>
    <property type="molecule type" value="Genomic_DNA"/>
</dbReference>
<protein>
    <submittedName>
        <fullName evidence="1">Uncharacterized protein</fullName>
    </submittedName>
</protein>
<gene>
    <name evidence="1" type="ORF">METZ01_LOCUS106319</name>
</gene>
<organism evidence="1">
    <name type="scientific">marine metagenome</name>
    <dbReference type="NCBI Taxonomy" id="408172"/>
    <lineage>
        <taxon>unclassified sequences</taxon>
        <taxon>metagenomes</taxon>
        <taxon>ecological metagenomes</taxon>
    </lineage>
</organism>
<dbReference type="AlphaFoldDB" id="A0A381WLV9"/>